<comment type="caution">
    <text evidence="1">The sequence shown here is derived from an EMBL/GenBank/DDBJ whole genome shotgun (WGS) entry which is preliminary data.</text>
</comment>
<dbReference type="PROSITE" id="PS51257">
    <property type="entry name" value="PROKAR_LIPOPROTEIN"/>
    <property type="match status" value="1"/>
</dbReference>
<gene>
    <name evidence="1" type="ORF">TNCT_451431</name>
</gene>
<proteinExistence type="predicted"/>
<organism evidence="1 2">
    <name type="scientific">Trichonephila clavata</name>
    <name type="common">Joro spider</name>
    <name type="synonym">Nephila clavata</name>
    <dbReference type="NCBI Taxonomy" id="2740835"/>
    <lineage>
        <taxon>Eukaryota</taxon>
        <taxon>Metazoa</taxon>
        <taxon>Ecdysozoa</taxon>
        <taxon>Arthropoda</taxon>
        <taxon>Chelicerata</taxon>
        <taxon>Arachnida</taxon>
        <taxon>Araneae</taxon>
        <taxon>Araneomorphae</taxon>
        <taxon>Entelegynae</taxon>
        <taxon>Araneoidea</taxon>
        <taxon>Nephilidae</taxon>
        <taxon>Trichonephila</taxon>
    </lineage>
</organism>
<dbReference type="AlphaFoldDB" id="A0A8X6FVU1"/>
<dbReference type="Proteomes" id="UP000887116">
    <property type="component" value="Unassembled WGS sequence"/>
</dbReference>
<accession>A0A8X6FVU1</accession>
<evidence type="ECO:0008006" key="3">
    <source>
        <dbReference type="Google" id="ProtNLM"/>
    </source>
</evidence>
<keyword evidence="2" id="KW-1185">Reference proteome</keyword>
<protein>
    <recommendedName>
        <fullName evidence="3">Lipoprotein</fullName>
    </recommendedName>
</protein>
<evidence type="ECO:0000313" key="2">
    <source>
        <dbReference type="Proteomes" id="UP000887116"/>
    </source>
</evidence>
<reference evidence="1" key="1">
    <citation type="submission" date="2020-07" db="EMBL/GenBank/DDBJ databases">
        <title>Multicomponent nature underlies the extraordinary mechanical properties of spider dragline silk.</title>
        <authorList>
            <person name="Kono N."/>
            <person name="Nakamura H."/>
            <person name="Mori M."/>
            <person name="Yoshida Y."/>
            <person name="Ohtoshi R."/>
            <person name="Malay A.D."/>
            <person name="Moran D.A.P."/>
            <person name="Tomita M."/>
            <person name="Numata K."/>
            <person name="Arakawa K."/>
        </authorList>
    </citation>
    <scope>NUCLEOTIDE SEQUENCE</scope>
</reference>
<name>A0A8X6FVU1_TRICU</name>
<dbReference type="EMBL" id="BMAO01013677">
    <property type="protein sequence ID" value="GFQ90337.1"/>
    <property type="molecule type" value="Genomic_DNA"/>
</dbReference>
<evidence type="ECO:0000313" key="1">
    <source>
        <dbReference type="EMBL" id="GFQ90337.1"/>
    </source>
</evidence>
<sequence>MINSKDEYVIGWKITLVLAITLGACELTFENLDMTKWEIDLYPKELISVTLLASSPGQMRQNCYKVFRMRNGVQTSNIRLPIENLQNVTICSLELLRVKTAKENDFLTLIVHTGKDESFGKNPEEASGLKDVDSASNSLLHIGIERSKPLTTPIYLYVFCRVKLVDKDKSFPFELAEEYIYKGQLQKEFWNISRFIKIKELTKDMIQDNTLLEFNIHACYDLQRTYLEEDLTPQRRLNTLKTIRL</sequence>